<dbReference type="Proteomes" id="UP000286415">
    <property type="component" value="Unassembled WGS sequence"/>
</dbReference>
<accession>A0A8T1MU90</accession>
<protein>
    <submittedName>
        <fullName evidence="1">Uncharacterized protein</fullName>
    </submittedName>
</protein>
<dbReference type="EMBL" id="NIRI02000013">
    <property type="protein sequence ID" value="KAG5452957.1"/>
    <property type="molecule type" value="Genomic_DNA"/>
</dbReference>
<gene>
    <name evidence="1" type="ORF">CSKR_202355</name>
</gene>
<keyword evidence="2" id="KW-1185">Reference proteome</keyword>
<evidence type="ECO:0000313" key="1">
    <source>
        <dbReference type="EMBL" id="KAG5452957.1"/>
    </source>
</evidence>
<reference evidence="1 2" key="2">
    <citation type="journal article" date="2021" name="Genomics">
        <title>High-quality reference genome for Clonorchis sinensis.</title>
        <authorList>
            <person name="Young N.D."/>
            <person name="Stroehlein A.J."/>
            <person name="Kinkar L."/>
            <person name="Wang T."/>
            <person name="Sohn W.M."/>
            <person name="Chang B.C.H."/>
            <person name="Kaur P."/>
            <person name="Weisz D."/>
            <person name="Dudchenko O."/>
            <person name="Aiden E.L."/>
            <person name="Korhonen P.K."/>
            <person name="Gasser R.B."/>
        </authorList>
    </citation>
    <scope>NUCLEOTIDE SEQUENCE [LARGE SCALE GENOMIC DNA]</scope>
    <source>
        <strain evidence="1">Cs-k2</strain>
    </source>
</reference>
<organism evidence="1 2">
    <name type="scientific">Clonorchis sinensis</name>
    <name type="common">Chinese liver fluke</name>
    <dbReference type="NCBI Taxonomy" id="79923"/>
    <lineage>
        <taxon>Eukaryota</taxon>
        <taxon>Metazoa</taxon>
        <taxon>Spiralia</taxon>
        <taxon>Lophotrochozoa</taxon>
        <taxon>Platyhelminthes</taxon>
        <taxon>Trematoda</taxon>
        <taxon>Digenea</taxon>
        <taxon>Opisthorchiida</taxon>
        <taxon>Opisthorchiata</taxon>
        <taxon>Opisthorchiidae</taxon>
        <taxon>Clonorchis</taxon>
    </lineage>
</organism>
<reference evidence="1 2" key="1">
    <citation type="journal article" date="2018" name="Biotechnol. Adv.">
        <title>Improved genomic resources and new bioinformatic workflow for the carcinogenic parasite Clonorchis sinensis: Biotechnological implications.</title>
        <authorList>
            <person name="Wang D."/>
            <person name="Korhonen P.K."/>
            <person name="Gasser R.B."/>
            <person name="Young N.D."/>
        </authorList>
    </citation>
    <scope>NUCLEOTIDE SEQUENCE [LARGE SCALE GENOMIC DNA]</scope>
    <source>
        <strain evidence="1">Cs-k2</strain>
    </source>
</reference>
<sequence>MLGVGDGVTNDVLKEHLQDTTGFLVDQTGDALRATSTSQTADGWLGDPLDVIPENLAMAFRASFPESFTTLTTFRRDDGLSQDRPQRDERFKAELSFRLK</sequence>
<dbReference type="OrthoDB" id="10071251at2759"/>
<proteinExistence type="predicted"/>
<dbReference type="AlphaFoldDB" id="A0A8T1MU90"/>
<evidence type="ECO:0000313" key="2">
    <source>
        <dbReference type="Proteomes" id="UP000286415"/>
    </source>
</evidence>
<name>A0A8T1MU90_CLOSI</name>
<comment type="caution">
    <text evidence="1">The sequence shown here is derived from an EMBL/GenBank/DDBJ whole genome shotgun (WGS) entry which is preliminary data.</text>
</comment>